<feature type="region of interest" description="Disordered" evidence="5">
    <location>
        <begin position="1"/>
        <end position="37"/>
    </location>
</feature>
<feature type="region of interest" description="Disordered" evidence="5">
    <location>
        <begin position="3693"/>
        <end position="3749"/>
    </location>
</feature>
<feature type="compositionally biased region" description="Polar residues" evidence="5">
    <location>
        <begin position="1547"/>
        <end position="1561"/>
    </location>
</feature>
<feature type="compositionally biased region" description="Low complexity" evidence="5">
    <location>
        <begin position="2624"/>
        <end position="2646"/>
    </location>
</feature>
<feature type="compositionally biased region" description="Polar residues" evidence="5">
    <location>
        <begin position="942"/>
        <end position="951"/>
    </location>
</feature>
<evidence type="ECO:0000256" key="5">
    <source>
        <dbReference type="SAM" id="MobiDB-lite"/>
    </source>
</evidence>
<feature type="region of interest" description="Disordered" evidence="5">
    <location>
        <begin position="3390"/>
        <end position="3439"/>
    </location>
</feature>
<feature type="region of interest" description="Disordered" evidence="5">
    <location>
        <begin position="1591"/>
        <end position="1643"/>
    </location>
</feature>
<feature type="region of interest" description="Disordered" evidence="5">
    <location>
        <begin position="3658"/>
        <end position="3677"/>
    </location>
</feature>
<evidence type="ECO:0000313" key="9">
    <source>
        <dbReference type="Proteomes" id="UP000747399"/>
    </source>
</evidence>
<feature type="compositionally biased region" description="Pro residues" evidence="5">
    <location>
        <begin position="3411"/>
        <end position="3432"/>
    </location>
</feature>
<sequence>MRRPTPHPQYAAYPPSPPIPSMYPQDSKAPLDLFPPPPLLLQQIPNMLPNTLFFHPPPPPTYPPPGSHFLPSPSSPTPQPAVPKLPSQSSSPPPPSPAPRPPIPRRPRPPLLLPSPAIPFLPAFEYTRNPLVSFTVTLPAISTAAHYPGGEIALSHDFREIIRSKANLPTPDYVEVVILSNMTRLPSGQLLLQQNGAETVAQGSSISGVLMLLVKVWFPADWQSILGLTPNQTALDFFVFLLRYMPTMALELPEIFAAFDATDARISGLEVSVDTPSLNFNIINNDISHVPAGYRESNGLQVVNWDPNVDYSNLSAFTSFGAGAADALTSLDNNLITSQPIITLKANDTIYQWPASTSSPFLEPPATAFDSATSANLPVNITYSLCHLPPRGLSAIVLGLEPGVVDLSASGLVCSVTPSLVSTQPNRPGEAFLIEYGAVNRRSISATPKRLLVVISDPCQSRGESWCFDTNRCSVAGQCLTAELASAFGAWNTRSLTTSSAAGSLSAIGILSVGGDGNSNFRDGHVARNDLSIMPLLPPKDRFPPRIILMGSGWVALSSRGEALMFEDVPYGSTWKHKGATATDVNEYGISVDISSRVQSYGAAAIDTSMVTPPGETHSFAVQYTVTDLAGNAATPAWRLIRIVCLAPEVYCTSSANDDDDDLPLLTSSGDSVRRCTINGLCVAPITAVSMFSSSISNDGARGDSNNDGSSLGNSISVLSAVSSSSMGSSSILIGGSIRLSTTSAIRSGNVLTSLFDDFEPAASPDAPRIRLLGSRFVELQQNEGFDRCSSNASITDVCDRGTNALDPLDGNLDRHVTVCGHPFYVAKMQVPVPVLLACGISTRDPGTFNLTYTVHNSAGASASTWRQITVRPVCPLGERLCEGMMSCSVDGLCGFNIPFGMAQRTNSNPSGSTATTTIATPYITYTSAATSSSSASSSSGNNPRQPTSEDNPINYYISLSAVPSTVSRNNVPPILSLITSNLLPVLVGIKRGTRYTYCNGSEPTPDAPCELGALASDPDGGADGKGVNLTMDVVVCPPLVCLSMRGCSIEVLNSYRLSQRGLAGCGIDPLAPVGTTYIIDFWVWDSDRANTSVTRYVEIKEPCPPVLHYDGMRYELCTDPTGRLYCSPLPCASANNMKPPHSLPPSIALLADVVYVEYGDVPLYFLGPCKALPNPLSISAHDPTTTSCGAYALRKSVYNEGRVTITDLCDLISVEPIINCKANETLLAGEALLSHILSSSSSSSSSLSPSSSSSSSSSGSTFRNAGNTALKAISSSGPSCSSCPLDMLHLKQKCPPGTYMYRFSVALDGVVMERVLTVHVYHKSSIYGTMSLPYTVDGQAKAEATSIQMTIDKLTNASSSSSSSPSPGIELDILSDSSSDLYHEAAANIYHNLGSTAKAYIDQTDIRLTSARYTSITFTDAAPSTTSTTSNTDMLDTSWKWLNSTFTRSNYTTNETTTTAFVHFGVEVLVYAPPEVHEGLILEFRSFTLNMISDINAMVKELGFKLGVDNLSTHLMRNSSTKSIITVGSAADASSYHLRRTRQLRDGQQLSANESTTPSADDQILGNRETFWDTMVSDLAFELLVGKHRNRGYKGDSMPSSGLLMRLGSTDDAASGSSSPSSPSSSSTPVSPNSPSAGSSVGPSLTAAVQFVAPPSPPPLPDRVLGNLTIVKTAITTDAEVPVAGSLSAQLSSLQSLITSLESKVSTAQQWADLIQTSANMVFTEKAQDEAHELLKQRIMQLALELIMAQHEMLDAHRNSSEVILASLERQLSAATLSGQITKSDTITDLSDLLFQTEAIVEGIVRDTMVIEEGNGLYEYVWANCLGLSYTQPKSEMVWSFTMNSFRQPQTSSPATIGIGNLRNTSAGPSSELSRRRRTTSAFDAGSGSGSGFGHLPNASQILSPEKAVFPNRRLFRSLYPVGGVLLHTVRRQVDDRRCTDPQQKTFSKLVSYCTRRNESSDLFASTSFWEALFVRQEVKTLVPFGVDPVFLPVSSLYDIRLSKNVNQYYNTTERSGEVSVTGAPYSYFHRKVQGLPDGFPVVLPSLLTEKRLKQMLTYLKDSNFLDRYTRRLTAEMLMLSTELKVFGHVHFSFEWEYDGSIKLHFSFSGFPALAYLQSHDDSRPSVITSSNPGSLGGGSNASYPDRPSGRTGWLQNVAAVLIQEMMGMLTLTAVFVAAVAVQAARAVWNVIAERTIGQHHLSSRSSHGRMRDCVGDLIADLMVAGLMMAASAAYAWYLVGHASAFSARQHYQIYDNIQGARARWLLPRKIDPLDLRHNSRQAAEFQASVSNLKISNDDTFKPGGPGRYLLPDHPYHELDKLASVLAVARGMARSMTVYGIVQTLTLSLLIGRLLSALAFQGRVGMFIRALYHTVPPLMHLVLLLVVLILMLAAMSHAILGTYIGPLSTYIGALDNTVLLFLGRGVHESFDVLLPRNIEFTAGQRLAAVLVLVSQILLLNFMLINFIFSIIVTTFRNVRLTFRLRYGNNTLWQDFYHVLRPNITAAVQQRSSLKTRPHHEAVWLLFTNQRIHRIVCAALSGVDFRTPKRRWSVAIVLKDQHSIIGRRTSYIRQATAATAAVSSSGNVNKNVRRRFLDFQGLRELLLACKAQQQQQQQRERQLQRNQGQWQQREQQKEQQQQQRAETPTSQLLSLPNILVSVPLHPQGRLLPAAVLSSLSGCQGYDSEITQASKTDVIVNSRVTSAAGATVNSSGGSQVRGDGARTTVGSSRKMGADVVPTVSSEPYLLDACVDAVAEWLLAQQGERVHHDDDELPSPVPITNHPSQTGVRTLEERQIVEKSKPLRRLTSLQSLGSLQRCRSTSSIRLVIDVDSKASDGLPQDCAAAQRFGKISSLRKTSIMNDFGQKQEMVDQGSKSNMFMGNDNGKRTAEAVVAATAGADDEVARLLALYDALKDVVHAVQKWQVGVYRWQQKVYRQQNAMREQYAAITCLAVKGFLEPSGTPTPSRPPFFLPSLLPERIGITPDPSDAQLFAVAAGATTTVTTSSAFNTQIGAAAAAIALETVDDSPADDRPTAQQGSHNNDSFAQIPIRDLRSKGAVFGWRSSCQKVCRLLLKSPSNSGFLSLMNWEEAKPKLLPAAGGEISASTRTANYNGAHQSASDAVSSSHAYAPIITSTAAFVTVPTVNTSPSAGPTIDPTYPASVVRAVTTTVHSINRGSGAAAADGGLTTLRRAPSLKMGSSPTRPALTSLPRFLSRLMTSSAGTTDGRHAWCSSSRVFSASASSRRQTDTNTYNHPHNDHGYNKDNNYANNTNGIKRINILDDMSSSNVMAAAAEQELQDGGSRRMMAADLPGLRMASYSLPNLPQRNSLHLQGQQRLFDSVLPPLAAAGPVSLVGPSSSTGGNCDVSVPTTTNHTPTMVSVAITTTAGSRSNGSPSPFSAAGASANPSPNPSPLLDPPFPSVSLLPPPSQLSMPTGSPLLPFSMQLAVQQNPLSFANPDCPATTVNDVAATAAPLSTARLSEDEIITQQIVIPSSSSRFKPPHDVLRQGCGSIRHGDRGSSRAAAGIGVGVCWPPLLRSPAAAAKIGIKATPSEPAITSRRNCQFSAEDQRQGSIINTTAATTITTTISKNTTPDSSRVPTTQLFSPSSDDDYHQLKPSPLMRRPLRKCYSSTPTQPAGWVCMPNTDKDREKLAISHREGNSSRSSSNMNNSSRSRGYLLSCAHIPSVISGNNNNTTQRDAHHPSSAAAPAAAVDPNNSATNPFPSASSGASEQQQGSEDGSRPDRTAITADIDSLNPKPPHHDIDFPCLRIWKSEGPHMISRSVSLDQSRFQQQQHQHQQQEEHQQEKQKLSLLLLQHRKQISYSMQQELQPPNTFLLQRPRPISVATSSASLESSAAAE</sequence>
<feature type="region of interest" description="Disordered" evidence="5">
    <location>
        <begin position="2126"/>
        <end position="2149"/>
    </location>
</feature>
<gene>
    <name evidence="8" type="ORF">Vafri_14181</name>
</gene>
<comment type="caution">
    <text evidence="8">The sequence shown here is derived from an EMBL/GenBank/DDBJ whole genome shotgun (WGS) entry which is preliminary data.</text>
</comment>
<protein>
    <recommendedName>
        <fullName evidence="7">Polycystin cation channel PKD1/PKD2 domain-containing protein</fullName>
    </recommendedName>
</protein>
<dbReference type="Proteomes" id="UP000747399">
    <property type="component" value="Unassembled WGS sequence"/>
</dbReference>
<name>A0A8J4BDX4_9CHLO</name>
<evidence type="ECO:0000256" key="6">
    <source>
        <dbReference type="SAM" id="Phobius"/>
    </source>
</evidence>
<comment type="subcellular location">
    <subcellularLocation>
        <location evidence="1">Membrane</location>
        <topology evidence="1">Multi-pass membrane protein</topology>
    </subcellularLocation>
</comment>
<feature type="region of interest" description="Disordered" evidence="5">
    <location>
        <begin position="2619"/>
        <end position="2649"/>
    </location>
</feature>
<feature type="compositionally biased region" description="Pro residues" evidence="5">
    <location>
        <begin position="55"/>
        <end position="66"/>
    </location>
</feature>
<keyword evidence="3 6" id="KW-1133">Transmembrane helix</keyword>
<proteinExistence type="predicted"/>
<feature type="region of interest" description="Disordered" evidence="5">
    <location>
        <begin position="3028"/>
        <end position="3049"/>
    </location>
</feature>
<feature type="region of interest" description="Disordered" evidence="5">
    <location>
        <begin position="1543"/>
        <end position="1565"/>
    </location>
</feature>
<dbReference type="Gene3D" id="2.60.40.10">
    <property type="entry name" value="Immunoglobulins"/>
    <property type="match status" value="1"/>
</dbReference>
<feature type="compositionally biased region" description="Low complexity" evidence="5">
    <location>
        <begin position="3665"/>
        <end position="3677"/>
    </location>
</feature>
<dbReference type="InterPro" id="IPR013783">
    <property type="entry name" value="Ig-like_fold"/>
</dbReference>
<feature type="transmembrane region" description="Helical" evidence="6">
    <location>
        <begin position="2382"/>
        <end position="2402"/>
    </location>
</feature>
<feature type="transmembrane region" description="Helical" evidence="6">
    <location>
        <begin position="2339"/>
        <end position="2361"/>
    </location>
</feature>
<dbReference type="GO" id="GO:0016020">
    <property type="term" value="C:membrane"/>
    <property type="evidence" value="ECO:0007669"/>
    <property type="project" value="UniProtKB-SubCell"/>
</dbReference>
<reference evidence="8" key="1">
    <citation type="journal article" date="2021" name="Proc. Natl. Acad. Sci. U.S.A.">
        <title>Three genomes in the algal genus Volvox reveal the fate of a haploid sex-determining region after a transition to homothallism.</title>
        <authorList>
            <person name="Yamamoto K."/>
            <person name="Hamaji T."/>
            <person name="Kawai-Toyooka H."/>
            <person name="Matsuzaki R."/>
            <person name="Takahashi F."/>
            <person name="Nishimura Y."/>
            <person name="Kawachi M."/>
            <person name="Noguchi H."/>
            <person name="Minakuchi Y."/>
            <person name="Umen J.G."/>
            <person name="Toyoda A."/>
            <person name="Nozaki H."/>
        </authorList>
    </citation>
    <scope>NUCLEOTIDE SEQUENCE</scope>
    <source>
        <strain evidence="8">NIES-3780</strain>
    </source>
</reference>
<feature type="transmembrane region" description="Helical" evidence="6">
    <location>
        <begin position="2447"/>
        <end position="2473"/>
    </location>
</feature>
<keyword evidence="4 6" id="KW-0472">Membrane</keyword>
<feature type="compositionally biased region" description="Pro residues" evidence="5">
    <location>
        <begin position="73"/>
        <end position="83"/>
    </location>
</feature>
<dbReference type="PANTHER" id="PTHR24216:SF8">
    <property type="entry name" value="PAXILLIN, ISOFORM F"/>
    <property type="match status" value="1"/>
</dbReference>
<feature type="transmembrane region" description="Helical" evidence="6">
    <location>
        <begin position="2215"/>
        <end position="2239"/>
    </location>
</feature>
<feature type="region of interest" description="Disordered" evidence="5">
    <location>
        <begin position="1241"/>
        <end position="1261"/>
    </location>
</feature>
<evidence type="ECO:0000256" key="2">
    <source>
        <dbReference type="ARBA" id="ARBA00022692"/>
    </source>
</evidence>
<evidence type="ECO:0000256" key="3">
    <source>
        <dbReference type="ARBA" id="ARBA00022989"/>
    </source>
</evidence>
<dbReference type="PANTHER" id="PTHR24216">
    <property type="entry name" value="PAXILLIN-RELATED"/>
    <property type="match status" value="1"/>
</dbReference>
<feature type="compositionally biased region" description="Basic and acidic residues" evidence="5">
    <location>
        <begin position="3803"/>
        <end position="3813"/>
    </location>
</feature>
<feature type="compositionally biased region" description="Polar residues" evidence="5">
    <location>
        <begin position="3597"/>
        <end position="3611"/>
    </location>
</feature>
<feature type="compositionally biased region" description="Polar residues" evidence="5">
    <location>
        <begin position="3719"/>
        <end position="3728"/>
    </location>
</feature>
<organism evidence="8 9">
    <name type="scientific">Volvox africanus</name>
    <dbReference type="NCBI Taxonomy" id="51714"/>
    <lineage>
        <taxon>Eukaryota</taxon>
        <taxon>Viridiplantae</taxon>
        <taxon>Chlorophyta</taxon>
        <taxon>core chlorophytes</taxon>
        <taxon>Chlorophyceae</taxon>
        <taxon>CS clade</taxon>
        <taxon>Chlamydomonadales</taxon>
        <taxon>Volvocaceae</taxon>
        <taxon>Volvox</taxon>
    </lineage>
</organism>
<evidence type="ECO:0000259" key="7">
    <source>
        <dbReference type="Pfam" id="PF08016"/>
    </source>
</evidence>
<feature type="region of interest" description="Disordered" evidence="5">
    <location>
        <begin position="2708"/>
        <end position="2732"/>
    </location>
</feature>
<keyword evidence="9" id="KW-1185">Reference proteome</keyword>
<feature type="domain" description="Polycystin cation channel PKD1/PKD2" evidence="7">
    <location>
        <begin position="2333"/>
        <end position="2478"/>
    </location>
</feature>
<evidence type="ECO:0000256" key="1">
    <source>
        <dbReference type="ARBA" id="ARBA00004141"/>
    </source>
</evidence>
<feature type="compositionally biased region" description="Low complexity" evidence="5">
    <location>
        <begin position="3394"/>
        <end position="3410"/>
    </location>
</feature>
<feature type="compositionally biased region" description="Low complexity" evidence="5">
    <location>
        <begin position="3707"/>
        <end position="3716"/>
    </location>
</feature>
<feature type="compositionally biased region" description="Pro residues" evidence="5">
    <location>
        <begin position="91"/>
        <end position="102"/>
    </location>
</feature>
<dbReference type="InterPro" id="IPR013122">
    <property type="entry name" value="PKD1_2_channel"/>
</dbReference>
<accession>A0A8J4BDX4</accession>
<feature type="region of interest" description="Disordered" evidence="5">
    <location>
        <begin position="3629"/>
        <end position="3648"/>
    </location>
</feature>
<feature type="compositionally biased region" description="Low complexity" evidence="5">
    <location>
        <begin position="932"/>
        <end position="941"/>
    </location>
</feature>
<dbReference type="Pfam" id="PF08016">
    <property type="entry name" value="PKD_channel"/>
    <property type="match status" value="1"/>
</dbReference>
<feature type="compositionally biased region" description="Low complexity" evidence="5">
    <location>
        <begin position="1616"/>
        <end position="1637"/>
    </location>
</feature>
<feature type="region of interest" description="Disordered" evidence="5">
    <location>
        <begin position="3592"/>
        <end position="3622"/>
    </location>
</feature>
<evidence type="ECO:0000256" key="4">
    <source>
        <dbReference type="ARBA" id="ARBA00023136"/>
    </source>
</evidence>
<feature type="region of interest" description="Disordered" evidence="5">
    <location>
        <begin position="932"/>
        <end position="951"/>
    </location>
</feature>
<feature type="compositionally biased region" description="Polar residues" evidence="5">
    <location>
        <begin position="3036"/>
        <end position="3047"/>
    </location>
</feature>
<feature type="compositionally biased region" description="Low complexity" evidence="5">
    <location>
        <begin position="3729"/>
        <end position="3742"/>
    </location>
</feature>
<feature type="region of interest" description="Disordered" evidence="5">
    <location>
        <begin position="51"/>
        <end position="109"/>
    </location>
</feature>
<feature type="region of interest" description="Disordered" evidence="5">
    <location>
        <begin position="3789"/>
        <end position="3813"/>
    </location>
</feature>
<dbReference type="EMBL" id="BNCO01000034">
    <property type="protein sequence ID" value="GIL59279.1"/>
    <property type="molecule type" value="Genomic_DNA"/>
</dbReference>
<evidence type="ECO:0000313" key="8">
    <source>
        <dbReference type="EMBL" id="GIL59279.1"/>
    </source>
</evidence>
<feature type="region of interest" description="Disordered" evidence="5">
    <location>
        <begin position="3244"/>
        <end position="3267"/>
    </location>
</feature>
<feature type="region of interest" description="Disordered" evidence="5">
    <location>
        <begin position="1853"/>
        <end position="1893"/>
    </location>
</feature>
<keyword evidence="2 6" id="KW-0812">Transmembrane</keyword>